<evidence type="ECO:0000313" key="5">
    <source>
        <dbReference type="Proteomes" id="UP000094043"/>
    </source>
</evidence>
<name>A0A1E3IHC6_9TREE</name>
<accession>A0A1E3IHC6</accession>
<keyword evidence="2" id="KW-1133">Transmembrane helix</keyword>
<feature type="signal peptide" evidence="3">
    <location>
        <begin position="1"/>
        <end position="20"/>
    </location>
</feature>
<proteinExistence type="predicted"/>
<keyword evidence="5" id="KW-1185">Reference proteome</keyword>
<feature type="compositionally biased region" description="Basic and acidic residues" evidence="1">
    <location>
        <begin position="137"/>
        <end position="158"/>
    </location>
</feature>
<feature type="compositionally biased region" description="Polar residues" evidence="1">
    <location>
        <begin position="119"/>
        <end position="136"/>
    </location>
</feature>
<evidence type="ECO:0000313" key="4">
    <source>
        <dbReference type="EMBL" id="WVN86781.1"/>
    </source>
</evidence>
<sequence length="202" mass="21774">MFAHLILSLVLLLGAQSVYADRICYDAWGRSYYCNGGLSWGARLGIGLGIAAGICILFSLCGFWRRQQIRTQFAKYRPPALPFTNHHGQSSYANNPPPPPAGWNNNPYGSNPAPPPQTYQPSMAGQYGTNAAQSGSDGHEHGYEWEQARQEEERKRQEGLAGESAPPGYNVATSPQNTANASAQYAPPVGPPPSKAKDQAAV</sequence>
<feature type="compositionally biased region" description="Polar residues" evidence="1">
    <location>
        <begin position="171"/>
        <end position="183"/>
    </location>
</feature>
<keyword evidence="3" id="KW-0732">Signal</keyword>
<dbReference type="OrthoDB" id="2574101at2759"/>
<organism evidence="4 5">
    <name type="scientific">Cryptococcus depauperatus CBS 7841</name>
    <dbReference type="NCBI Taxonomy" id="1295531"/>
    <lineage>
        <taxon>Eukaryota</taxon>
        <taxon>Fungi</taxon>
        <taxon>Dikarya</taxon>
        <taxon>Basidiomycota</taxon>
        <taxon>Agaricomycotina</taxon>
        <taxon>Tremellomycetes</taxon>
        <taxon>Tremellales</taxon>
        <taxon>Cryptococcaceae</taxon>
        <taxon>Cryptococcus</taxon>
    </lineage>
</organism>
<dbReference type="AlphaFoldDB" id="A0A1E3IHC6"/>
<feature type="transmembrane region" description="Helical" evidence="2">
    <location>
        <begin position="44"/>
        <end position="64"/>
    </location>
</feature>
<dbReference type="EMBL" id="CP143785">
    <property type="protein sequence ID" value="WVN86781.1"/>
    <property type="molecule type" value="Genomic_DNA"/>
</dbReference>
<protein>
    <submittedName>
        <fullName evidence="4">Uncharacterized protein</fullName>
    </submittedName>
</protein>
<gene>
    <name evidence="4" type="ORF">L203_101953</name>
</gene>
<reference evidence="4" key="3">
    <citation type="submission" date="2024-01" db="EMBL/GenBank/DDBJ databases">
        <authorList>
            <person name="Coelho M.A."/>
            <person name="David-Palma M."/>
            <person name="Shea T."/>
            <person name="Sun S."/>
            <person name="Cuomo C.A."/>
            <person name="Heitman J."/>
        </authorList>
    </citation>
    <scope>NUCLEOTIDE SEQUENCE</scope>
    <source>
        <strain evidence="4">CBS 7841</strain>
    </source>
</reference>
<dbReference type="VEuPathDB" id="FungiDB:L203_03202"/>
<dbReference type="RefSeq" id="XP_066067481.1">
    <property type="nucleotide sequence ID" value="XM_066211384.1"/>
</dbReference>
<dbReference type="GeneID" id="91086165"/>
<evidence type="ECO:0000256" key="1">
    <source>
        <dbReference type="SAM" id="MobiDB-lite"/>
    </source>
</evidence>
<keyword evidence="2" id="KW-0812">Transmembrane</keyword>
<dbReference type="Proteomes" id="UP000094043">
    <property type="component" value="Chromosome 2"/>
</dbReference>
<keyword evidence="2" id="KW-0472">Membrane</keyword>
<reference evidence="4" key="2">
    <citation type="journal article" date="2022" name="Elife">
        <title>Obligate sexual reproduction of a homothallic fungus closely related to the Cryptococcus pathogenic species complex.</title>
        <authorList>
            <person name="Passer A.R."/>
            <person name="Clancey S.A."/>
            <person name="Shea T."/>
            <person name="David-Palma M."/>
            <person name="Averette A.F."/>
            <person name="Boekhout T."/>
            <person name="Porcel B.M."/>
            <person name="Nowrousian M."/>
            <person name="Cuomo C.A."/>
            <person name="Sun S."/>
            <person name="Heitman J."/>
            <person name="Coelho M.A."/>
        </authorList>
    </citation>
    <scope>NUCLEOTIDE SEQUENCE</scope>
    <source>
        <strain evidence="4">CBS 7841</strain>
    </source>
</reference>
<feature type="region of interest" description="Disordered" evidence="1">
    <location>
        <begin position="85"/>
        <end position="202"/>
    </location>
</feature>
<evidence type="ECO:0000256" key="3">
    <source>
        <dbReference type="SAM" id="SignalP"/>
    </source>
</evidence>
<feature type="chain" id="PRO_5043960529" evidence="3">
    <location>
        <begin position="21"/>
        <end position="202"/>
    </location>
</feature>
<reference evidence="4" key="1">
    <citation type="submission" date="2016-06" db="EMBL/GenBank/DDBJ databases">
        <authorList>
            <person name="Cuomo C."/>
            <person name="Litvintseva A."/>
            <person name="Heitman J."/>
            <person name="Chen Y."/>
            <person name="Sun S."/>
            <person name="Springer D."/>
            <person name="Dromer F."/>
            <person name="Young S."/>
            <person name="Zeng Q."/>
            <person name="Chapman S."/>
            <person name="Gujja S."/>
            <person name="Saif S."/>
            <person name="Birren B."/>
        </authorList>
    </citation>
    <scope>NUCLEOTIDE SEQUENCE</scope>
    <source>
        <strain evidence="4">CBS 7841</strain>
    </source>
</reference>
<evidence type="ECO:0000256" key="2">
    <source>
        <dbReference type="SAM" id="Phobius"/>
    </source>
</evidence>
<dbReference type="KEGG" id="cdep:91086165"/>